<dbReference type="Proteomes" id="UP000030686">
    <property type="component" value="Unassembled WGS sequence"/>
</dbReference>
<proteinExistence type="predicted"/>
<dbReference type="SUPFAM" id="SSF56112">
    <property type="entry name" value="Protein kinase-like (PK-like)"/>
    <property type="match status" value="1"/>
</dbReference>
<reference evidence="1" key="1">
    <citation type="journal article" date="2014" name="Nat. Commun.">
        <title>Multiple recent horizontal transfers of a large genomic region in cheese making fungi.</title>
        <authorList>
            <person name="Cheeseman K."/>
            <person name="Ropars J."/>
            <person name="Renault P."/>
            <person name="Dupont J."/>
            <person name="Gouzy J."/>
            <person name="Branca A."/>
            <person name="Abraham A.L."/>
            <person name="Ceppi M."/>
            <person name="Conseiller E."/>
            <person name="Debuchy R."/>
            <person name="Malagnac F."/>
            <person name="Goarin A."/>
            <person name="Silar P."/>
            <person name="Lacoste S."/>
            <person name="Sallet E."/>
            <person name="Bensimon A."/>
            <person name="Giraud T."/>
            <person name="Brygoo Y."/>
        </authorList>
    </citation>
    <scope>NUCLEOTIDE SEQUENCE [LARGE SCALE GENOMIC DNA]</scope>
    <source>
        <strain evidence="1">FM164</strain>
    </source>
</reference>
<dbReference type="EMBL" id="HG792019">
    <property type="protein sequence ID" value="CDM36358.1"/>
    <property type="molecule type" value="Genomic_DNA"/>
</dbReference>
<name>W6QHT4_PENRF</name>
<dbReference type="OrthoDB" id="5979581at2759"/>
<organism evidence="1 2">
    <name type="scientific">Penicillium roqueforti (strain FM164)</name>
    <dbReference type="NCBI Taxonomy" id="1365484"/>
    <lineage>
        <taxon>Eukaryota</taxon>
        <taxon>Fungi</taxon>
        <taxon>Dikarya</taxon>
        <taxon>Ascomycota</taxon>
        <taxon>Pezizomycotina</taxon>
        <taxon>Eurotiomycetes</taxon>
        <taxon>Eurotiomycetidae</taxon>
        <taxon>Eurotiales</taxon>
        <taxon>Aspergillaceae</taxon>
        <taxon>Penicillium</taxon>
    </lineage>
</organism>
<dbReference type="GO" id="GO:0016301">
    <property type="term" value="F:kinase activity"/>
    <property type="evidence" value="ECO:0007669"/>
    <property type="project" value="UniProtKB-KW"/>
</dbReference>
<evidence type="ECO:0000313" key="2">
    <source>
        <dbReference type="Proteomes" id="UP000030686"/>
    </source>
</evidence>
<keyword evidence="2" id="KW-1185">Reference proteome</keyword>
<gene>
    <name evidence="1" type="ORF">PROQFM164_S05g000191</name>
</gene>
<dbReference type="STRING" id="1365484.W6QHT4"/>
<dbReference type="Gene3D" id="1.10.510.10">
    <property type="entry name" value="Transferase(Phosphotransferase) domain 1"/>
    <property type="match status" value="1"/>
</dbReference>
<protein>
    <submittedName>
        <fullName evidence="1">Protein kinase-like domain</fullName>
    </submittedName>
</protein>
<keyword evidence="1" id="KW-0418">Kinase</keyword>
<keyword evidence="1" id="KW-0808">Transferase</keyword>
<evidence type="ECO:0000313" key="1">
    <source>
        <dbReference type="EMBL" id="CDM36358.1"/>
    </source>
</evidence>
<sequence length="148" mass="17444">MRYIWDFDFATLVWDLFEGRHLFYGNDPDGKGYSTWAHLAEVMGVLGPPPLDMLQRGERSHEFFTEDGKHPFLARDFVKAYEDDVAGKWKQDIEIPIGTSLEISEQFLEGRNKEMIMAFMRDMLQWRPEDRKTAKDLLQDPWLNDRIG</sequence>
<accession>W6QHT4</accession>
<dbReference type="AlphaFoldDB" id="W6QHT4"/>
<dbReference type="InterPro" id="IPR011009">
    <property type="entry name" value="Kinase-like_dom_sf"/>
</dbReference>